<dbReference type="Proteomes" id="UP001066276">
    <property type="component" value="Chromosome 1_1"/>
</dbReference>
<protein>
    <submittedName>
        <fullName evidence="1">Uncharacterized protein</fullName>
    </submittedName>
</protein>
<comment type="caution">
    <text evidence="1">The sequence shown here is derived from an EMBL/GenBank/DDBJ whole genome shotgun (WGS) entry which is preliminary data.</text>
</comment>
<reference evidence="1" key="1">
    <citation type="journal article" date="2022" name="bioRxiv">
        <title>Sequencing and chromosome-scale assembly of the giantPleurodeles waltlgenome.</title>
        <authorList>
            <person name="Brown T."/>
            <person name="Elewa A."/>
            <person name="Iarovenko S."/>
            <person name="Subramanian E."/>
            <person name="Araus A.J."/>
            <person name="Petzold A."/>
            <person name="Susuki M."/>
            <person name="Suzuki K.-i.T."/>
            <person name="Hayashi T."/>
            <person name="Toyoda A."/>
            <person name="Oliveira C."/>
            <person name="Osipova E."/>
            <person name="Leigh N.D."/>
            <person name="Simon A."/>
            <person name="Yun M.H."/>
        </authorList>
    </citation>
    <scope>NUCLEOTIDE SEQUENCE</scope>
    <source>
        <strain evidence="1">20211129_DDA</strain>
        <tissue evidence="1">Liver</tissue>
    </source>
</reference>
<dbReference type="AlphaFoldDB" id="A0AAV7WRZ3"/>
<organism evidence="1 2">
    <name type="scientific">Pleurodeles waltl</name>
    <name type="common">Iberian ribbed newt</name>
    <dbReference type="NCBI Taxonomy" id="8319"/>
    <lineage>
        <taxon>Eukaryota</taxon>
        <taxon>Metazoa</taxon>
        <taxon>Chordata</taxon>
        <taxon>Craniata</taxon>
        <taxon>Vertebrata</taxon>
        <taxon>Euteleostomi</taxon>
        <taxon>Amphibia</taxon>
        <taxon>Batrachia</taxon>
        <taxon>Caudata</taxon>
        <taxon>Salamandroidea</taxon>
        <taxon>Salamandridae</taxon>
        <taxon>Pleurodelinae</taxon>
        <taxon>Pleurodeles</taxon>
    </lineage>
</organism>
<keyword evidence="2" id="KW-1185">Reference proteome</keyword>
<gene>
    <name evidence="1" type="ORF">NDU88_003665</name>
</gene>
<dbReference type="EMBL" id="JANPWB010000001">
    <property type="protein sequence ID" value="KAJ1216059.1"/>
    <property type="molecule type" value="Genomic_DNA"/>
</dbReference>
<accession>A0AAV7WRZ3</accession>
<proteinExistence type="predicted"/>
<sequence length="255" mass="28128">MGGVNNDPCRAMCEVAACDIGLSRSLSWRPGMAEEAERFQDRCTLQRSPSGPHPATQPCTMEDPTQEATMDLKLQEISVVGHRLEGMDNAITSLTAETKSMHLDIAGFQSPVSGLEQRVVTVEDHITASQDRNQELLHVCSELIDLEDRSRRNNVCFLGFSKNIEESLQTQSMDATNPARLQELSVDKQYAQPLTLTPRGTGRHDVDFHPGGTGLERLTKNHNDRGQVLHAVALHTQVSDRDKSHSPLKPITAPT</sequence>
<evidence type="ECO:0000313" key="2">
    <source>
        <dbReference type="Proteomes" id="UP001066276"/>
    </source>
</evidence>
<evidence type="ECO:0000313" key="1">
    <source>
        <dbReference type="EMBL" id="KAJ1216059.1"/>
    </source>
</evidence>
<name>A0AAV7WRZ3_PLEWA</name>